<keyword evidence="10" id="KW-1185">Reference proteome</keyword>
<sequence>MRIISKRISAKNGSGTLRLSADTSSDVWHIFNLLQTSPPDVVTMSTVRKVKQSSATGSVSSSKVRLTLTLRLAVAPLFDHEASTVRISGVNVAESQHVKMGSYHTFTLGVQEAVKIEKDCWDQLHLDRIAECTDVARTAELAGVVLQQTGLGHLCLIAEHMTVTKARVEVNIPRKRADAAWGDKAQKKGVARFFELLYQAVVNHVDFANVKVVLVGGPGFIAQDFFKYLCEEARRKDDRAVLDNKDKFVVVHASSGHKHSLDEALLDEGVRSQLLETKVARDVAVLDKFMRMLDTDADRAQYGAVHVRHACDQGAVETLLISDDIFRSAPTLQRRAHAALVEDVQAGGGSVATFSGMHLSGRTLGQLGGIAAILRFPVHEVHEESSSEEEEDPDSYFSYAVKEAAAAGGGGKGKGGGKAEAGYGDVMDKDAYVATEVEDDEERDLEMDREKMQQRIKDDMSDFGF</sequence>
<dbReference type="SUPFAM" id="SSF53137">
    <property type="entry name" value="Translational machinery components"/>
    <property type="match status" value="1"/>
</dbReference>
<reference evidence="9 10" key="1">
    <citation type="journal article" date="2023" name="Commun. Biol.">
        <title>Genome analysis of Parmales, the sister group of diatoms, reveals the evolutionary specialization of diatoms from phago-mixotrophs to photoautotrophs.</title>
        <authorList>
            <person name="Ban H."/>
            <person name="Sato S."/>
            <person name="Yoshikawa S."/>
            <person name="Yamada K."/>
            <person name="Nakamura Y."/>
            <person name="Ichinomiya M."/>
            <person name="Sato N."/>
            <person name="Blanc-Mathieu R."/>
            <person name="Endo H."/>
            <person name="Kuwata A."/>
            <person name="Ogata H."/>
        </authorList>
    </citation>
    <scope>NUCLEOTIDE SEQUENCE [LARGE SCALE GENOMIC DNA]</scope>
</reference>
<dbReference type="Pfam" id="PF03465">
    <property type="entry name" value="eRF1_3"/>
    <property type="match status" value="1"/>
</dbReference>
<dbReference type="PANTHER" id="PTHR10853">
    <property type="entry name" value="PELOTA"/>
    <property type="match status" value="1"/>
</dbReference>
<dbReference type="Pfam" id="PF26356">
    <property type="entry name" value="Pelota_N"/>
    <property type="match status" value="1"/>
</dbReference>
<dbReference type="InterPro" id="IPR005141">
    <property type="entry name" value="eRF1_2"/>
</dbReference>
<dbReference type="SUPFAM" id="SSF55315">
    <property type="entry name" value="L30e-like"/>
    <property type="match status" value="1"/>
</dbReference>
<accession>A0ABQ6M5D2</accession>
<dbReference type="NCBIfam" id="TIGR00111">
    <property type="entry name" value="pelota"/>
    <property type="match status" value="1"/>
</dbReference>
<evidence type="ECO:0000256" key="6">
    <source>
        <dbReference type="ARBA" id="ARBA00022723"/>
    </source>
</evidence>
<evidence type="ECO:0000313" key="9">
    <source>
        <dbReference type="EMBL" id="GMI19697.1"/>
    </source>
</evidence>
<dbReference type="Pfam" id="PF03464">
    <property type="entry name" value="eRF1_2"/>
    <property type="match status" value="1"/>
</dbReference>
<comment type="caution">
    <text evidence="9">The sequence shown here is derived from an EMBL/GenBank/DDBJ whole genome shotgun (WGS) entry which is preliminary data.</text>
</comment>
<dbReference type="SUPFAM" id="SSF159065">
    <property type="entry name" value="Dom34/Pelota N-terminal domain-like"/>
    <property type="match status" value="1"/>
</dbReference>
<evidence type="ECO:0000256" key="7">
    <source>
        <dbReference type="SAM" id="MobiDB-lite"/>
    </source>
</evidence>
<evidence type="ECO:0000256" key="1">
    <source>
        <dbReference type="ARBA" id="ARBA00001968"/>
    </source>
</evidence>
<comment type="similarity">
    <text evidence="3">Belongs to the eukaryotic release factor 1 family. Pelota subfamily.</text>
</comment>
<organism evidence="9 10">
    <name type="scientific">Tetraparma gracilis</name>
    <dbReference type="NCBI Taxonomy" id="2962635"/>
    <lineage>
        <taxon>Eukaryota</taxon>
        <taxon>Sar</taxon>
        <taxon>Stramenopiles</taxon>
        <taxon>Ochrophyta</taxon>
        <taxon>Bolidophyceae</taxon>
        <taxon>Parmales</taxon>
        <taxon>Triparmaceae</taxon>
        <taxon>Tetraparma</taxon>
    </lineage>
</organism>
<keyword evidence="5" id="KW-0963">Cytoplasm</keyword>
<evidence type="ECO:0000256" key="5">
    <source>
        <dbReference type="ARBA" id="ARBA00022490"/>
    </source>
</evidence>
<dbReference type="Gene3D" id="3.30.420.60">
    <property type="entry name" value="eRF1 domain 2"/>
    <property type="match status" value="1"/>
</dbReference>
<comment type="subcellular location">
    <subcellularLocation>
        <location evidence="2">Cytoplasm</location>
    </subcellularLocation>
</comment>
<dbReference type="PANTHER" id="PTHR10853:SF0">
    <property type="entry name" value="PROTEIN PELOTA HOMOLOG"/>
    <property type="match status" value="1"/>
</dbReference>
<evidence type="ECO:0000259" key="8">
    <source>
        <dbReference type="SMART" id="SM01194"/>
    </source>
</evidence>
<name>A0ABQ6M5D2_9STRA</name>
<evidence type="ECO:0000256" key="3">
    <source>
        <dbReference type="ARBA" id="ARBA00009504"/>
    </source>
</evidence>
<feature type="compositionally biased region" description="Basic and acidic residues" evidence="7">
    <location>
        <begin position="446"/>
        <end position="465"/>
    </location>
</feature>
<dbReference type="Gene3D" id="2.30.30.870">
    <property type="entry name" value="Pelota, domain A"/>
    <property type="match status" value="1"/>
</dbReference>
<protein>
    <recommendedName>
        <fullName evidence="4">Eukaryotic peptide chain release factor subunit 1</fullName>
    </recommendedName>
</protein>
<feature type="region of interest" description="Disordered" evidence="7">
    <location>
        <begin position="437"/>
        <end position="465"/>
    </location>
</feature>
<dbReference type="Proteomes" id="UP001165060">
    <property type="component" value="Unassembled WGS sequence"/>
</dbReference>
<dbReference type="EMBL" id="BRYB01001174">
    <property type="protein sequence ID" value="GMI19697.1"/>
    <property type="molecule type" value="Genomic_DNA"/>
</dbReference>
<dbReference type="InterPro" id="IPR042226">
    <property type="entry name" value="eFR1_2_sf"/>
</dbReference>
<keyword evidence="6" id="KW-0479">Metal-binding</keyword>
<dbReference type="InterPro" id="IPR029064">
    <property type="entry name" value="Ribosomal_eL30-like_sf"/>
</dbReference>
<dbReference type="SMART" id="SM01194">
    <property type="entry name" value="eRF1_1"/>
    <property type="match status" value="1"/>
</dbReference>
<dbReference type="InterPro" id="IPR004405">
    <property type="entry name" value="TF_pelota"/>
</dbReference>
<evidence type="ECO:0000256" key="2">
    <source>
        <dbReference type="ARBA" id="ARBA00004496"/>
    </source>
</evidence>
<dbReference type="InterPro" id="IPR005142">
    <property type="entry name" value="eRF1_3"/>
</dbReference>
<dbReference type="InterPro" id="IPR058547">
    <property type="entry name" value="Pelota_N"/>
</dbReference>
<comment type="cofactor">
    <cofactor evidence="1">
        <name>a divalent metal cation</name>
        <dbReference type="ChEBI" id="CHEBI:60240"/>
    </cofactor>
</comment>
<proteinExistence type="inferred from homology"/>
<dbReference type="InterPro" id="IPR038069">
    <property type="entry name" value="Pelota/DOM34_N"/>
</dbReference>
<evidence type="ECO:0000256" key="4">
    <source>
        <dbReference type="ARBA" id="ARBA00013382"/>
    </source>
</evidence>
<evidence type="ECO:0000313" key="10">
    <source>
        <dbReference type="Proteomes" id="UP001165060"/>
    </source>
</evidence>
<gene>
    <name evidence="9" type="ORF">TeGR_g644</name>
</gene>
<feature type="domain" description="eRF1/Pelota-like N-terminal" evidence="8">
    <location>
        <begin position="1"/>
        <end position="134"/>
    </location>
</feature>
<dbReference type="InterPro" id="IPR005140">
    <property type="entry name" value="eRF1_Pelota-like_N"/>
</dbReference>
<dbReference type="Gene3D" id="3.30.1330.30">
    <property type="match status" value="1"/>
</dbReference>